<comment type="caution">
    <text evidence="1">The sequence shown here is derived from an EMBL/GenBank/DDBJ whole genome shotgun (WGS) entry which is preliminary data.</text>
</comment>
<dbReference type="OrthoDB" id="9809537at2"/>
<dbReference type="RefSeq" id="WP_105072866.1">
    <property type="nucleotide sequence ID" value="NZ_JAFLKP010000363.1"/>
</dbReference>
<dbReference type="Proteomes" id="UP000239936">
    <property type="component" value="Unassembled WGS sequence"/>
</dbReference>
<dbReference type="EMBL" id="PPGH01000018">
    <property type="protein sequence ID" value="PQJ97125.1"/>
    <property type="molecule type" value="Genomic_DNA"/>
</dbReference>
<dbReference type="SUPFAM" id="SSF46785">
    <property type="entry name" value="Winged helix' DNA-binding domain"/>
    <property type="match status" value="1"/>
</dbReference>
<dbReference type="Pfam" id="PF25212">
    <property type="entry name" value="HVO_A0114"/>
    <property type="match status" value="1"/>
</dbReference>
<gene>
    <name evidence="1" type="ORF">CXB77_03935</name>
</gene>
<sequence length="115" mass="12898">MSTVTIGVLSRDTLNSRFLNALNGELQDNFRGFETLEDLWQTLTPRRWTILGAITGLGPVSLCEIVRRVGCHVKAVHEDVHVLVNAGLLNRREDGAIEFPFDAVHVDFMLRSPLK</sequence>
<name>A0A2S7XTR8_9GAMM</name>
<dbReference type="InterPro" id="IPR036388">
    <property type="entry name" value="WH-like_DNA-bd_sf"/>
</dbReference>
<evidence type="ECO:0000313" key="2">
    <source>
        <dbReference type="Proteomes" id="UP000239936"/>
    </source>
</evidence>
<protein>
    <submittedName>
        <fullName evidence="1">Transcriptional regulator</fullName>
    </submittedName>
</protein>
<dbReference type="AlphaFoldDB" id="A0A2S7XTR8"/>
<organism evidence="1 2">
    <name type="scientific">Chromatium okenii</name>
    <dbReference type="NCBI Taxonomy" id="61644"/>
    <lineage>
        <taxon>Bacteria</taxon>
        <taxon>Pseudomonadati</taxon>
        <taxon>Pseudomonadota</taxon>
        <taxon>Gammaproteobacteria</taxon>
        <taxon>Chromatiales</taxon>
        <taxon>Chromatiaceae</taxon>
        <taxon>Chromatium</taxon>
    </lineage>
</organism>
<evidence type="ECO:0000313" key="1">
    <source>
        <dbReference type="EMBL" id="PQJ97125.1"/>
    </source>
</evidence>
<dbReference type="InterPro" id="IPR036390">
    <property type="entry name" value="WH_DNA-bd_sf"/>
</dbReference>
<reference evidence="1 2" key="1">
    <citation type="submission" date="2018-01" db="EMBL/GenBank/DDBJ databases">
        <title>The complete genome sequence of Chromatium okenii LaCa, a purple sulfur bacterium with a turbulent life.</title>
        <authorList>
            <person name="Luedin S.M."/>
            <person name="Liechti N."/>
            <person name="Storelli N."/>
            <person name="Danza F."/>
            <person name="Wittwer M."/>
            <person name="Pothier J.F."/>
            <person name="Tonolla M.A."/>
        </authorList>
    </citation>
    <scope>NUCLEOTIDE SEQUENCE [LARGE SCALE GENOMIC DNA]</scope>
    <source>
        <strain evidence="1 2">LaCa</strain>
    </source>
</reference>
<dbReference type="Gene3D" id="1.10.10.10">
    <property type="entry name" value="Winged helix-like DNA-binding domain superfamily/Winged helix DNA-binding domain"/>
    <property type="match status" value="1"/>
</dbReference>
<accession>A0A2S7XTR8</accession>
<keyword evidence="2" id="KW-1185">Reference proteome</keyword>
<proteinExistence type="predicted"/>